<protein>
    <submittedName>
        <fullName evidence="2">Uncharacterized protein</fullName>
    </submittedName>
</protein>
<sequence>MPAKRTLCRAIAGGVALIAAAAPLQALGGVRTPDCAGIEPWAVSIDPDDRWNPSPVDRRFWLPRQFDAPDVQALFGAPVLDWTLEDVKTVRSLLGKCMNEARRAKRYEVQKAFNAARSFVSGNLRAHIRQNARADRKLDRSLDSLLDLPDSPALLRVLALLKGAEAGNRDALEGTERDISRIRGQEARAARGVVLSARSQTPEEYAADALPRLDARYGDLRDAYMEEAETRLRGHPPGAPGLARIEAVLGETQALYGDGLAAGDYATLDGVAEEEREALRDGILAQARADIDALAQEARSLDRADSIASVASGSLDPERLSNLTSHARTRQQEIALGLLDAAERQAVALPATLAGIAELDVLASETLRAAGRHAGTERAQRFRNGIDGRRNAMARAALGEFADRVASLPEDESGVRDLAALENRVAGWDRIAPDTRDAYRAVAEARRGQIETAVAEAAAARERERQRSVVADAKARLEALPVDFDSLGKADAVVETVRTANVAPALLQEVEAHSTRRKQALADGILAEVVPKLREGPRDLDGFGKLLHIVGLVLSKTEQAASPDALQTFRDEAEAIATALGREVFPAFEAELDALSPDRRGMARAEAAAGWAERIAHVDAGLRDRYVGAARARLDAMSAEVAAREADRRARIVAAGGDPDLVGHMFRDGNGISSLEFVDESRVIFAMMGMRFGGTYEVVADDIFVEGPNGSIVFARQGNTLTGMGLALTRVEE</sequence>
<keyword evidence="3" id="KW-1185">Reference proteome</keyword>
<proteinExistence type="predicted"/>
<dbReference type="Proteomes" id="UP001055804">
    <property type="component" value="Unassembled WGS sequence"/>
</dbReference>
<dbReference type="AlphaFoldDB" id="A0A9J6PF91"/>
<accession>A0A9J6PF91</accession>
<evidence type="ECO:0000313" key="3">
    <source>
        <dbReference type="Proteomes" id="UP001055804"/>
    </source>
</evidence>
<comment type="caution">
    <text evidence="2">The sequence shown here is derived from an EMBL/GenBank/DDBJ whole genome shotgun (WGS) entry which is preliminary data.</text>
</comment>
<gene>
    <name evidence="2" type="ORF">NJQ99_11940</name>
</gene>
<name>A0A9J6PF91_9PROT</name>
<dbReference type="RefSeq" id="WP_269333059.1">
    <property type="nucleotide sequence ID" value="NZ_JAMZFT010000002.1"/>
</dbReference>
<feature type="signal peptide" evidence="1">
    <location>
        <begin position="1"/>
        <end position="21"/>
    </location>
</feature>
<organism evidence="2 3">
    <name type="scientific">Futiania mangrovi</name>
    <dbReference type="NCBI Taxonomy" id="2959716"/>
    <lineage>
        <taxon>Bacteria</taxon>
        <taxon>Pseudomonadati</taxon>
        <taxon>Pseudomonadota</taxon>
        <taxon>Alphaproteobacteria</taxon>
        <taxon>Futianiales</taxon>
        <taxon>Futianiaceae</taxon>
        <taxon>Futiania</taxon>
    </lineage>
</organism>
<reference evidence="2" key="1">
    <citation type="submission" date="2022-06" db="EMBL/GenBank/DDBJ databases">
        <title>Isolation and Genomics of Futiania mangrovii gen. nov., sp. nov., a Rare and Metabolically-versatile member in the Class Alphaproteobacteria.</title>
        <authorList>
            <person name="Liu L."/>
            <person name="Huang W.-C."/>
            <person name="Pan J."/>
            <person name="Li J."/>
            <person name="Huang Y."/>
            <person name="Du H."/>
            <person name="Liu Y."/>
            <person name="Li M."/>
        </authorList>
    </citation>
    <scope>NUCLEOTIDE SEQUENCE</scope>
    <source>
        <strain evidence="2">FT118</strain>
    </source>
</reference>
<dbReference type="EMBL" id="JAMZFT010000002">
    <property type="protein sequence ID" value="MCP1337126.1"/>
    <property type="molecule type" value="Genomic_DNA"/>
</dbReference>
<evidence type="ECO:0000313" key="2">
    <source>
        <dbReference type="EMBL" id="MCP1337126.1"/>
    </source>
</evidence>
<keyword evidence="1" id="KW-0732">Signal</keyword>
<evidence type="ECO:0000256" key="1">
    <source>
        <dbReference type="SAM" id="SignalP"/>
    </source>
</evidence>
<feature type="chain" id="PRO_5039897136" evidence="1">
    <location>
        <begin position="22"/>
        <end position="733"/>
    </location>
</feature>